<gene>
    <name evidence="9" type="ORF">MVEN_01243100</name>
</gene>
<evidence type="ECO:0000259" key="7">
    <source>
        <dbReference type="Pfam" id="PF13191"/>
    </source>
</evidence>
<evidence type="ECO:0000256" key="2">
    <source>
        <dbReference type="ARBA" id="ARBA00005334"/>
    </source>
</evidence>
<feature type="domain" description="Orc1-like AAA ATPase" evidence="7">
    <location>
        <begin position="254"/>
        <end position="412"/>
    </location>
</feature>
<keyword evidence="4" id="KW-0238">DNA-binding</keyword>
<dbReference type="GO" id="GO:0005664">
    <property type="term" value="C:nuclear origin of replication recognition complex"/>
    <property type="evidence" value="ECO:0007669"/>
    <property type="project" value="TreeGrafter"/>
</dbReference>
<comment type="subcellular location">
    <subcellularLocation>
        <location evidence="1">Nucleus</location>
    </subcellularLocation>
</comment>
<evidence type="ECO:0000259" key="8">
    <source>
        <dbReference type="Pfam" id="PF14629"/>
    </source>
</evidence>
<feature type="region of interest" description="Disordered" evidence="6">
    <location>
        <begin position="1"/>
        <end position="204"/>
    </location>
</feature>
<dbReference type="PANTHER" id="PTHR12087:SF0">
    <property type="entry name" value="ORIGIN RECOGNITION COMPLEX SUBUNIT 4"/>
    <property type="match status" value="1"/>
</dbReference>
<evidence type="ECO:0000256" key="5">
    <source>
        <dbReference type="ARBA" id="ARBA00023242"/>
    </source>
</evidence>
<dbReference type="GO" id="GO:0003688">
    <property type="term" value="F:DNA replication origin binding"/>
    <property type="evidence" value="ECO:0007669"/>
    <property type="project" value="TreeGrafter"/>
</dbReference>
<dbReference type="SUPFAM" id="SSF52540">
    <property type="entry name" value="P-loop containing nucleoside triphosphate hydrolases"/>
    <property type="match status" value="1"/>
</dbReference>
<dbReference type="PANTHER" id="PTHR12087">
    <property type="entry name" value="ORIGIN RECOGNITION COMPLEX SUBUNIT 4"/>
    <property type="match status" value="1"/>
</dbReference>
<evidence type="ECO:0000256" key="3">
    <source>
        <dbReference type="ARBA" id="ARBA00022705"/>
    </source>
</evidence>
<dbReference type="Proteomes" id="UP000620124">
    <property type="component" value="Unassembled WGS sequence"/>
</dbReference>
<dbReference type="GO" id="GO:0006270">
    <property type="term" value="P:DNA replication initiation"/>
    <property type="evidence" value="ECO:0007669"/>
    <property type="project" value="TreeGrafter"/>
</dbReference>
<evidence type="ECO:0000256" key="1">
    <source>
        <dbReference type="ARBA" id="ARBA00004123"/>
    </source>
</evidence>
<dbReference type="Gene3D" id="3.40.50.300">
    <property type="entry name" value="P-loop containing nucleotide triphosphate hydrolases"/>
    <property type="match status" value="1"/>
</dbReference>
<comment type="similarity">
    <text evidence="2">Belongs to the ORC4 family.</text>
</comment>
<dbReference type="InterPro" id="IPR032705">
    <property type="entry name" value="ORC4_C"/>
</dbReference>
<dbReference type="AlphaFoldDB" id="A0A8H7CYN5"/>
<accession>A0A8H7CYN5</accession>
<dbReference type="Pfam" id="PF13191">
    <property type="entry name" value="AAA_16"/>
    <property type="match status" value="1"/>
</dbReference>
<feature type="region of interest" description="Disordered" evidence="6">
    <location>
        <begin position="340"/>
        <end position="359"/>
    </location>
</feature>
<evidence type="ECO:0000256" key="6">
    <source>
        <dbReference type="SAM" id="MobiDB-lite"/>
    </source>
</evidence>
<dbReference type="InterPro" id="IPR016527">
    <property type="entry name" value="ORC4"/>
</dbReference>
<proteinExistence type="inferred from homology"/>
<dbReference type="InterPro" id="IPR027417">
    <property type="entry name" value="P-loop_NTPase"/>
</dbReference>
<dbReference type="EMBL" id="JACAZI010000009">
    <property type="protein sequence ID" value="KAF7352766.1"/>
    <property type="molecule type" value="Genomic_DNA"/>
</dbReference>
<feature type="compositionally biased region" description="Polar residues" evidence="6">
    <location>
        <begin position="180"/>
        <end position="189"/>
    </location>
</feature>
<dbReference type="Pfam" id="PF14629">
    <property type="entry name" value="ORC4_C"/>
    <property type="match status" value="1"/>
</dbReference>
<name>A0A8H7CYN5_9AGAR</name>
<feature type="compositionally biased region" description="Acidic residues" evidence="6">
    <location>
        <begin position="340"/>
        <end position="350"/>
    </location>
</feature>
<keyword evidence="10" id="KW-1185">Reference proteome</keyword>
<feature type="compositionally biased region" description="Low complexity" evidence="6">
    <location>
        <begin position="40"/>
        <end position="49"/>
    </location>
</feature>
<keyword evidence="3" id="KW-0235">DNA replication</keyword>
<sequence length="719" mass="78228">MAIKRKPSNPALDESPTKRVTKLKPSHVPDPPIGDKIRAARLPAPATPRGKTYGKRRTHVPEPAASPTRVLRGRNVSLESEDELDSLPTLPVIAAAETPSRTRSGKVRSPRDAEDIPTPSPSPSKRSTRSSAKVSPTKLTPRKTASPAKRRPPPKARTPTPVPDSEEEEDPEPSPFASCSRASSPTEVTSPVEEPDSTAPPAVDISAPLASSNILPSISSEYCLNAQKREILRATQNPPDLVDEEEDSTNRVALKQLSDLLQGTVVRGEGNSCLLLGPRGSGKTRIANQCITDLPEQPIVLRLSGWSQLSDRLAMREIAYQLSQQTGKSFLAAGADDDVAAGAEDGDEDPNPFLETSNSVTMSLPPSTHLPALISLLPTLSRPTVIILDAFDLFAQHPRQSLLYCLLDTVQSCRAGVGSKGIAVIGMTTRVDAVTLLEKRVKSRFSGRTLRTAPPSQSQDWVELARGILCSKIKTHGDSGEVEKWQQQWEAGVESFLQDEATISILKETFSVTKDVRVLARLLVYFFLLDICYRGLKDLLDLCCYPAVTFFAMPYIQPDCFRCSESAVPAPVLDAPRQVFLSCFPLCCDKTKLTFAALPYPSICLLIACVHSETAGHPTFTFEMLHERVRDQIRYSISAPVEVNGSSIGMPKCPRSVLMSAFESLVSAKIVAPTVAPSASVGKEFVKYRAVVGREDVKKAIETRNDVNLTKWLKKATAQ</sequence>
<dbReference type="OrthoDB" id="343623at2759"/>
<dbReference type="InterPro" id="IPR041664">
    <property type="entry name" value="AAA_16"/>
</dbReference>
<evidence type="ECO:0000313" key="10">
    <source>
        <dbReference type="Proteomes" id="UP000620124"/>
    </source>
</evidence>
<keyword evidence="5" id="KW-0539">Nucleus</keyword>
<organism evidence="9 10">
    <name type="scientific">Mycena venus</name>
    <dbReference type="NCBI Taxonomy" id="2733690"/>
    <lineage>
        <taxon>Eukaryota</taxon>
        <taxon>Fungi</taxon>
        <taxon>Dikarya</taxon>
        <taxon>Basidiomycota</taxon>
        <taxon>Agaricomycotina</taxon>
        <taxon>Agaricomycetes</taxon>
        <taxon>Agaricomycetidae</taxon>
        <taxon>Agaricales</taxon>
        <taxon>Marasmiineae</taxon>
        <taxon>Mycenaceae</taxon>
        <taxon>Mycena</taxon>
    </lineage>
</organism>
<comment type="caution">
    <text evidence="9">The sequence shown here is derived from an EMBL/GenBank/DDBJ whole genome shotgun (WGS) entry which is preliminary data.</text>
</comment>
<evidence type="ECO:0000313" key="9">
    <source>
        <dbReference type="EMBL" id="KAF7352766.1"/>
    </source>
</evidence>
<reference evidence="9" key="1">
    <citation type="submission" date="2020-05" db="EMBL/GenBank/DDBJ databases">
        <title>Mycena genomes resolve the evolution of fungal bioluminescence.</title>
        <authorList>
            <person name="Tsai I.J."/>
        </authorList>
    </citation>
    <scope>NUCLEOTIDE SEQUENCE</scope>
    <source>
        <strain evidence="9">CCC161011</strain>
    </source>
</reference>
<evidence type="ECO:0000256" key="4">
    <source>
        <dbReference type="ARBA" id="ARBA00023125"/>
    </source>
</evidence>
<protein>
    <submittedName>
        <fullName evidence="9">AAA domain-containing protein</fullName>
    </submittedName>
</protein>
<feature type="domain" description="Origin recognition complex subunit 4 C-terminal" evidence="8">
    <location>
        <begin position="480"/>
        <end position="701"/>
    </location>
</feature>